<dbReference type="GO" id="GO:0006351">
    <property type="term" value="P:DNA-templated transcription"/>
    <property type="evidence" value="ECO:0007669"/>
    <property type="project" value="InterPro"/>
</dbReference>
<comment type="function">
    <text evidence="6">DNA-dependent RNA polymerase catalyzes the transcription of DNA into RNA using the four ribonucleoside triphosphates as substrates.</text>
</comment>
<dbReference type="InterPro" id="IPR045867">
    <property type="entry name" value="DNA-dir_RpoC_beta_prime"/>
</dbReference>
<feature type="coiled-coil region" evidence="7">
    <location>
        <begin position="150"/>
        <end position="235"/>
    </location>
</feature>
<dbReference type="SUPFAM" id="SSF64484">
    <property type="entry name" value="beta and beta-prime subunits of DNA dependent RNA-polymerase"/>
    <property type="match status" value="1"/>
</dbReference>
<evidence type="ECO:0000259" key="8">
    <source>
        <dbReference type="SMART" id="SM00663"/>
    </source>
</evidence>
<evidence type="ECO:0000313" key="9">
    <source>
        <dbReference type="EMBL" id="MCA9392275.1"/>
    </source>
</evidence>
<dbReference type="EMBL" id="JAGQKZ010000033">
    <property type="protein sequence ID" value="MCA9392275.1"/>
    <property type="molecule type" value="Genomic_DNA"/>
</dbReference>
<name>A0A955RS70_UNCKA</name>
<reference evidence="9" key="2">
    <citation type="journal article" date="2021" name="Microbiome">
        <title>Successional dynamics and alternative stable states in a saline activated sludge microbial community over 9 years.</title>
        <authorList>
            <person name="Wang Y."/>
            <person name="Ye J."/>
            <person name="Ju F."/>
            <person name="Liu L."/>
            <person name="Boyd J.A."/>
            <person name="Deng Y."/>
            <person name="Parks D.H."/>
            <person name="Jiang X."/>
            <person name="Yin X."/>
            <person name="Woodcroft B.J."/>
            <person name="Tyson G.W."/>
            <person name="Hugenholtz P."/>
            <person name="Polz M.F."/>
            <person name="Zhang T."/>
        </authorList>
    </citation>
    <scope>NUCLEOTIDE SEQUENCE</scope>
    <source>
        <strain evidence="9">HKST-UBA03</strain>
    </source>
</reference>
<dbReference type="Pfam" id="PF04983">
    <property type="entry name" value="RNA_pol_Rpb1_3"/>
    <property type="match status" value="1"/>
</dbReference>
<evidence type="ECO:0000313" key="10">
    <source>
        <dbReference type="Proteomes" id="UP000751518"/>
    </source>
</evidence>
<feature type="non-terminal residue" evidence="9">
    <location>
        <position position="651"/>
    </location>
</feature>
<proteinExistence type="inferred from homology"/>
<protein>
    <recommendedName>
        <fullName evidence="6">DNA-directed RNA polymerase subunit</fullName>
        <ecNumber evidence="6">2.7.7.6</ecNumber>
    </recommendedName>
</protein>
<comment type="catalytic activity">
    <reaction evidence="5 6">
        <text>RNA(n) + a ribonucleoside 5'-triphosphate = RNA(n+1) + diphosphate</text>
        <dbReference type="Rhea" id="RHEA:21248"/>
        <dbReference type="Rhea" id="RHEA-COMP:14527"/>
        <dbReference type="Rhea" id="RHEA-COMP:17342"/>
        <dbReference type="ChEBI" id="CHEBI:33019"/>
        <dbReference type="ChEBI" id="CHEBI:61557"/>
        <dbReference type="ChEBI" id="CHEBI:140395"/>
        <dbReference type="EC" id="2.7.7.6"/>
    </reaction>
</comment>
<dbReference type="InterPro" id="IPR000722">
    <property type="entry name" value="RNA_pol_asu"/>
</dbReference>
<keyword evidence="7" id="KW-0175">Coiled coil</keyword>
<evidence type="ECO:0000256" key="4">
    <source>
        <dbReference type="ARBA" id="ARBA00023163"/>
    </source>
</evidence>
<dbReference type="InterPro" id="IPR007080">
    <property type="entry name" value="RNA_pol_Rpb1_1"/>
</dbReference>
<organism evidence="9 10">
    <name type="scientific">candidate division WWE3 bacterium</name>
    <dbReference type="NCBI Taxonomy" id="2053526"/>
    <lineage>
        <taxon>Bacteria</taxon>
        <taxon>Katanobacteria</taxon>
    </lineage>
</organism>
<dbReference type="PANTHER" id="PTHR19376">
    <property type="entry name" value="DNA-DIRECTED RNA POLYMERASE"/>
    <property type="match status" value="1"/>
</dbReference>
<comment type="caution">
    <text evidence="9">The sequence shown here is derived from an EMBL/GenBank/DDBJ whole genome shotgun (WGS) entry which is preliminary data.</text>
</comment>
<evidence type="ECO:0000256" key="6">
    <source>
        <dbReference type="RuleBase" id="RU004279"/>
    </source>
</evidence>
<accession>A0A955RS70</accession>
<dbReference type="GO" id="GO:0003899">
    <property type="term" value="F:DNA-directed RNA polymerase activity"/>
    <property type="evidence" value="ECO:0007669"/>
    <property type="project" value="UniProtKB-EC"/>
</dbReference>
<dbReference type="InterPro" id="IPR007066">
    <property type="entry name" value="RNA_pol_Rpb1_3"/>
</dbReference>
<keyword evidence="4 6" id="KW-0804">Transcription</keyword>
<feature type="domain" description="RNA polymerase N-terminal" evidence="8">
    <location>
        <begin position="320"/>
        <end position="595"/>
    </location>
</feature>
<dbReference type="Proteomes" id="UP000751518">
    <property type="component" value="Unassembled WGS sequence"/>
</dbReference>
<sequence>MIDLNNFKFDALKVSLASPEEIKSWSYGEVTKAETINYRTLKPEKGGLFDERIFGPTKDLECYCGKYKRQRYKGVVCDKCGVEVTYSRVRRERMGHIELAAPVVHTWFFKRSPNKLPAILDIGLRDLESVIYFAQFLVTNIDEDQRAAIIERLDKEVEQKKSGIEAETNEKIANLQAESDKKVEELKAKKDQTEADELKIDDIVKNTKRQILYLREELINNQDNIEDSLKQVKERVNGITRFSVVSEAEMAELSFWDADDFFEYGMGAEIIAQALSMVDLDEEIEALNEVIKGKSKTRRQKAIKRLRIIQGLKDAKINPGWMIMDVLPVIPPELRPIVQLPGGRFATSDLNDLYRRVINRNNRLKDLIQLGAPNIILQNEKRMLQEAIDSLIEGSKKVTRGRKELQSLSDMLKGKQGRFRQNLLGKRVDYSGRSVIVVGPNLRMNQVGLPKEVALELFKPFVLRDLIFEGYAPNLKSAKHVLEARGDEVWDILERVTHDHPVLLNRAPTLHRQNIQAFYPVLIEGKAITFHPAIVGSFAGDFDGDQMAVHVPLSKEAVREAKEKLLAPHNILKLAHGKPIFDLKHDLSLGLYYMTMVFEELDEKSITFVFTDPASAVSAYHNKKISLHQQIKVAVDNELQVTTVGRLMFNE</sequence>
<gene>
    <name evidence="9" type="ORF">KC614_03670</name>
</gene>
<dbReference type="InterPro" id="IPR006592">
    <property type="entry name" value="RNA_pol_N"/>
</dbReference>
<dbReference type="GO" id="GO:0003677">
    <property type="term" value="F:DNA binding"/>
    <property type="evidence" value="ECO:0007669"/>
    <property type="project" value="InterPro"/>
</dbReference>
<dbReference type="GO" id="GO:0000428">
    <property type="term" value="C:DNA-directed RNA polymerase complex"/>
    <property type="evidence" value="ECO:0007669"/>
    <property type="project" value="UniProtKB-KW"/>
</dbReference>
<dbReference type="EC" id="2.7.7.6" evidence="6"/>
<reference evidence="9" key="1">
    <citation type="submission" date="2020-04" db="EMBL/GenBank/DDBJ databases">
        <authorList>
            <person name="Zhang T."/>
        </authorList>
    </citation>
    <scope>NUCLEOTIDE SEQUENCE</scope>
    <source>
        <strain evidence="9">HKST-UBA03</strain>
    </source>
</reference>
<dbReference type="Pfam" id="PF04997">
    <property type="entry name" value="RNA_pol_Rpb1_1"/>
    <property type="match status" value="1"/>
</dbReference>
<dbReference type="InterPro" id="IPR044893">
    <property type="entry name" value="RNA_pol_Rpb1_clamp_domain"/>
</dbReference>
<dbReference type="Gene3D" id="1.10.40.90">
    <property type="match status" value="1"/>
</dbReference>
<evidence type="ECO:0000256" key="5">
    <source>
        <dbReference type="ARBA" id="ARBA00048552"/>
    </source>
</evidence>
<evidence type="ECO:0000256" key="3">
    <source>
        <dbReference type="ARBA" id="ARBA00022695"/>
    </source>
</evidence>
<evidence type="ECO:0000256" key="7">
    <source>
        <dbReference type="SAM" id="Coils"/>
    </source>
</evidence>
<keyword evidence="2 6" id="KW-0808">Transferase</keyword>
<dbReference type="Pfam" id="PF00623">
    <property type="entry name" value="RNA_pol_Rpb1_2"/>
    <property type="match status" value="1"/>
</dbReference>
<dbReference type="Gene3D" id="4.10.860.120">
    <property type="entry name" value="RNA polymerase II, clamp domain"/>
    <property type="match status" value="1"/>
</dbReference>
<dbReference type="InterPro" id="IPR042102">
    <property type="entry name" value="RNA_pol_Rpb1_3_sf"/>
</dbReference>
<keyword evidence="3 6" id="KW-0548">Nucleotidyltransferase</keyword>
<dbReference type="SMART" id="SM00663">
    <property type="entry name" value="RPOLA_N"/>
    <property type="match status" value="1"/>
</dbReference>
<keyword evidence="1 6" id="KW-0240">DNA-directed RNA polymerase</keyword>
<evidence type="ECO:0000256" key="1">
    <source>
        <dbReference type="ARBA" id="ARBA00022478"/>
    </source>
</evidence>
<dbReference type="PANTHER" id="PTHR19376:SF54">
    <property type="entry name" value="DNA-DIRECTED RNA POLYMERASE SUBUNIT BETA"/>
    <property type="match status" value="1"/>
</dbReference>
<evidence type="ECO:0000256" key="2">
    <source>
        <dbReference type="ARBA" id="ARBA00022679"/>
    </source>
</evidence>
<dbReference type="AlphaFoldDB" id="A0A955RS70"/>
<dbReference type="Gene3D" id="2.40.40.20">
    <property type="match status" value="1"/>
</dbReference>
<comment type="similarity">
    <text evidence="6">Belongs to the RNA polymerase beta' chain family.</text>
</comment>
<dbReference type="Gene3D" id="1.10.274.100">
    <property type="entry name" value="RNA polymerase Rpb1, domain 3"/>
    <property type="match status" value="1"/>
</dbReference>